<evidence type="ECO:0000313" key="2">
    <source>
        <dbReference type="EMBL" id="VDM56460.1"/>
    </source>
</evidence>
<dbReference type="WBParaSite" id="ACOC_0000487401-mRNA-1">
    <property type="protein sequence ID" value="ACOC_0000487401-mRNA-1"/>
    <property type="gene ID" value="ACOC_0000487401"/>
</dbReference>
<dbReference type="EMBL" id="UYYA01003834">
    <property type="protein sequence ID" value="VDM56460.1"/>
    <property type="molecule type" value="Genomic_DNA"/>
</dbReference>
<keyword evidence="3" id="KW-1185">Reference proteome</keyword>
<feature type="region of interest" description="Disordered" evidence="1">
    <location>
        <begin position="1"/>
        <end position="29"/>
    </location>
</feature>
<dbReference type="Proteomes" id="UP000267027">
    <property type="component" value="Unassembled WGS sequence"/>
</dbReference>
<evidence type="ECO:0000313" key="3">
    <source>
        <dbReference type="Proteomes" id="UP000267027"/>
    </source>
</evidence>
<sequence>MNASKKSMIRKSPENSAQKNGAEDNFNERATKEKFVSSISKDCAHEVKEILVISFSDESVIEVTERSWVMSASYEDVNEETLSNVEGDTGRQLFGSKRY</sequence>
<reference evidence="4" key="1">
    <citation type="submission" date="2017-02" db="UniProtKB">
        <authorList>
            <consortium name="WormBaseParasite"/>
        </authorList>
    </citation>
    <scope>IDENTIFICATION</scope>
</reference>
<evidence type="ECO:0000313" key="4">
    <source>
        <dbReference type="WBParaSite" id="ACOC_0000487401-mRNA-1"/>
    </source>
</evidence>
<reference evidence="2 3" key="2">
    <citation type="submission" date="2018-11" db="EMBL/GenBank/DDBJ databases">
        <authorList>
            <consortium name="Pathogen Informatics"/>
        </authorList>
    </citation>
    <scope>NUCLEOTIDE SEQUENCE [LARGE SCALE GENOMIC DNA]</scope>
    <source>
        <strain evidence="2 3">Costa Rica</strain>
    </source>
</reference>
<protein>
    <submittedName>
        <fullName evidence="4">Gag-pol polyprotein</fullName>
    </submittedName>
</protein>
<proteinExistence type="predicted"/>
<dbReference type="AlphaFoldDB" id="A0A0R3PK15"/>
<accession>A0A0R3PK15</accession>
<gene>
    <name evidence="2" type="ORF">ACOC_LOCUS4875</name>
</gene>
<evidence type="ECO:0000256" key="1">
    <source>
        <dbReference type="SAM" id="MobiDB-lite"/>
    </source>
</evidence>
<name>A0A0R3PK15_ANGCS</name>
<organism evidence="4">
    <name type="scientific">Angiostrongylus costaricensis</name>
    <name type="common">Nematode worm</name>
    <dbReference type="NCBI Taxonomy" id="334426"/>
    <lineage>
        <taxon>Eukaryota</taxon>
        <taxon>Metazoa</taxon>
        <taxon>Ecdysozoa</taxon>
        <taxon>Nematoda</taxon>
        <taxon>Chromadorea</taxon>
        <taxon>Rhabditida</taxon>
        <taxon>Rhabditina</taxon>
        <taxon>Rhabditomorpha</taxon>
        <taxon>Strongyloidea</taxon>
        <taxon>Metastrongylidae</taxon>
        <taxon>Angiostrongylus</taxon>
    </lineage>
</organism>